<dbReference type="RefSeq" id="WP_221029128.1">
    <property type="nucleotide sequence ID" value="NZ_CP139781.1"/>
</dbReference>
<evidence type="ECO:0000256" key="5">
    <source>
        <dbReference type="ARBA" id="ARBA00022857"/>
    </source>
</evidence>
<gene>
    <name evidence="8" type="ORF">K1X11_000310</name>
</gene>
<dbReference type="InterPro" id="IPR000415">
    <property type="entry name" value="Nitroreductase-like"/>
</dbReference>
<comment type="cofactor">
    <cofactor evidence="1">
        <name>FMN</name>
        <dbReference type="ChEBI" id="CHEBI:58210"/>
    </cofactor>
</comment>
<dbReference type="Proteomes" id="UP000738431">
    <property type="component" value="Chromosome"/>
</dbReference>
<feature type="domain" description="Nitroreductase" evidence="7">
    <location>
        <begin position="13"/>
        <end position="192"/>
    </location>
</feature>
<keyword evidence="3" id="KW-0285">Flavoprotein</keyword>
<sequence length="216" mass="23626">MNPITKETLLDALKWRYATKQFDPAKKIDDATWAALEETLVLAPSSYGLQPWKFIVVEDPAIKAQLVPASYGQTQAADASHFVVFTVRRGLDDAHLDHFIERTAEIRGITPDDLAGFRKVIAGSLAGARQAGFLDAWQEHQIYIALGQLMTAAALLGIDTCPMEGIDKAKFDEILGLTGTDYATGVACAVGYRSADDKYAAVPKVRFPAVEVIERR</sequence>
<reference evidence="8 9" key="1">
    <citation type="submission" date="2021-08" db="EMBL/GenBank/DDBJ databases">
        <authorList>
            <person name="Zhang D."/>
            <person name="Zhang A."/>
            <person name="Wang L."/>
        </authorList>
    </citation>
    <scope>NUCLEOTIDE SEQUENCE [LARGE SCALE GENOMIC DNA]</scope>
    <source>
        <strain evidence="8 9">WL0086</strain>
    </source>
</reference>
<organism evidence="8 9">
    <name type="scientific">Actomonas aquatica</name>
    <dbReference type="NCBI Taxonomy" id="2866162"/>
    <lineage>
        <taxon>Bacteria</taxon>
        <taxon>Pseudomonadati</taxon>
        <taxon>Verrucomicrobiota</taxon>
        <taxon>Opitutia</taxon>
        <taxon>Opitutales</taxon>
        <taxon>Opitutaceae</taxon>
        <taxon>Actomonas</taxon>
    </lineage>
</organism>
<dbReference type="SUPFAM" id="SSF55469">
    <property type="entry name" value="FMN-dependent nitroreductase-like"/>
    <property type="match status" value="1"/>
</dbReference>
<keyword evidence="4" id="KW-0288">FMN</keyword>
<evidence type="ECO:0000256" key="2">
    <source>
        <dbReference type="ARBA" id="ARBA00007118"/>
    </source>
</evidence>
<dbReference type="Pfam" id="PF00881">
    <property type="entry name" value="Nitroreductase"/>
    <property type="match status" value="1"/>
</dbReference>
<evidence type="ECO:0000313" key="9">
    <source>
        <dbReference type="Proteomes" id="UP000738431"/>
    </source>
</evidence>
<dbReference type="PANTHER" id="PTHR43673:SF2">
    <property type="entry name" value="NITROREDUCTASE"/>
    <property type="match status" value="1"/>
</dbReference>
<reference evidence="8 9" key="2">
    <citation type="submission" date="2023-12" db="EMBL/GenBank/DDBJ databases">
        <title>Description of an unclassified Opitutus bacterium of Verrucomicrobiota.</title>
        <authorList>
            <person name="Zhang D.-F."/>
        </authorList>
    </citation>
    <scope>NUCLEOTIDE SEQUENCE [LARGE SCALE GENOMIC DNA]</scope>
    <source>
        <strain evidence="8 9">WL0086</strain>
    </source>
</reference>
<dbReference type="EMBL" id="CP139781">
    <property type="protein sequence ID" value="WRQ87830.1"/>
    <property type="molecule type" value="Genomic_DNA"/>
</dbReference>
<evidence type="ECO:0000313" key="8">
    <source>
        <dbReference type="EMBL" id="WRQ87830.1"/>
    </source>
</evidence>
<keyword evidence="6" id="KW-0560">Oxidoreductase</keyword>
<dbReference type="PANTHER" id="PTHR43673">
    <property type="entry name" value="NAD(P)H NITROREDUCTASE YDGI-RELATED"/>
    <property type="match status" value="1"/>
</dbReference>
<accession>A0ABZ1C8Z9</accession>
<keyword evidence="5" id="KW-0521">NADP</keyword>
<dbReference type="InterPro" id="IPR029479">
    <property type="entry name" value="Nitroreductase"/>
</dbReference>
<dbReference type="CDD" id="cd02149">
    <property type="entry name" value="NfsB-like"/>
    <property type="match status" value="1"/>
</dbReference>
<evidence type="ECO:0000256" key="1">
    <source>
        <dbReference type="ARBA" id="ARBA00001917"/>
    </source>
</evidence>
<evidence type="ECO:0000259" key="7">
    <source>
        <dbReference type="Pfam" id="PF00881"/>
    </source>
</evidence>
<evidence type="ECO:0000256" key="6">
    <source>
        <dbReference type="ARBA" id="ARBA00023002"/>
    </source>
</evidence>
<name>A0ABZ1C8Z9_9BACT</name>
<keyword evidence="9" id="KW-1185">Reference proteome</keyword>
<evidence type="ECO:0000256" key="4">
    <source>
        <dbReference type="ARBA" id="ARBA00022643"/>
    </source>
</evidence>
<dbReference type="Gene3D" id="3.40.109.10">
    <property type="entry name" value="NADH Oxidase"/>
    <property type="match status" value="1"/>
</dbReference>
<evidence type="ECO:0000256" key="3">
    <source>
        <dbReference type="ARBA" id="ARBA00022630"/>
    </source>
</evidence>
<protein>
    <submittedName>
        <fullName evidence="8">NAD(P)H-dependent oxidoreductase</fullName>
    </submittedName>
</protein>
<dbReference type="InterPro" id="IPR033878">
    <property type="entry name" value="NfsB-like"/>
</dbReference>
<comment type="similarity">
    <text evidence="2">Belongs to the nitroreductase family.</text>
</comment>
<proteinExistence type="inferred from homology"/>